<evidence type="ECO:0000256" key="8">
    <source>
        <dbReference type="ARBA" id="ARBA00023136"/>
    </source>
</evidence>
<evidence type="ECO:0000256" key="5">
    <source>
        <dbReference type="ARBA" id="ARBA00022927"/>
    </source>
</evidence>
<organism evidence="11 12">
    <name type="scientific">Hohaiivirga grylli</name>
    <dbReference type="NCBI Taxonomy" id="3133970"/>
    <lineage>
        <taxon>Bacteria</taxon>
        <taxon>Pseudomonadati</taxon>
        <taxon>Pseudomonadota</taxon>
        <taxon>Alphaproteobacteria</taxon>
        <taxon>Hyphomicrobiales</taxon>
        <taxon>Methylobacteriaceae</taxon>
        <taxon>Hohaiivirga</taxon>
    </lineage>
</organism>
<gene>
    <name evidence="9 11" type="primary">tatB</name>
    <name evidence="11" type="ORF">WJT86_07575</name>
</gene>
<feature type="compositionally biased region" description="Low complexity" evidence="10">
    <location>
        <begin position="161"/>
        <end position="172"/>
    </location>
</feature>
<dbReference type="HAMAP" id="MF_00237">
    <property type="entry name" value="TatB"/>
    <property type="match status" value="1"/>
</dbReference>
<dbReference type="InterPro" id="IPR018448">
    <property type="entry name" value="TatB"/>
</dbReference>
<comment type="function">
    <text evidence="9">Part of the twin-arginine translocation (Tat) system that transports large folded proteins containing a characteristic twin-arginine motif in their signal peptide across membranes. Together with TatC, TatB is part of a receptor directly interacting with Tat signal peptides. TatB may form an oligomeric binding site that transiently accommodates folded Tat precursor proteins before their translocation.</text>
</comment>
<dbReference type="InterPro" id="IPR003369">
    <property type="entry name" value="TatA/B/E"/>
</dbReference>
<sequence length="172" mass="18165">MFDMSWGEILVIGGVALIAIGPKDLPKTLRALGTTVGKLKRMAGEFQSQFQEAMREADLEELKKAASDVTDSGPSINPFEPLQNIADDIQKAVENPATLLPPVFDDEAKTETAAEKQKVSAKPKKAAPKASNAKPPAEKAPARKVAATTTSEKAKPRKTTAAKTAKAGGKAK</sequence>
<evidence type="ECO:0000256" key="10">
    <source>
        <dbReference type="SAM" id="MobiDB-lite"/>
    </source>
</evidence>
<keyword evidence="8 9" id="KW-0472">Membrane</keyword>
<dbReference type="PANTHER" id="PTHR33162">
    <property type="entry name" value="SEC-INDEPENDENT PROTEIN TRANSLOCASE PROTEIN TATA, CHLOROPLASTIC"/>
    <property type="match status" value="1"/>
</dbReference>
<dbReference type="Proteomes" id="UP001418637">
    <property type="component" value="Unassembled WGS sequence"/>
</dbReference>
<evidence type="ECO:0000256" key="9">
    <source>
        <dbReference type="HAMAP-Rule" id="MF_00237"/>
    </source>
</evidence>
<keyword evidence="5 9" id="KW-0653">Protein transport</keyword>
<name>A0ABV0BKX2_9HYPH</name>
<comment type="caution">
    <text evidence="11">The sequence shown here is derived from an EMBL/GenBank/DDBJ whole genome shotgun (WGS) entry which is preliminary data.</text>
</comment>
<keyword evidence="6 9" id="KW-1133">Transmembrane helix</keyword>
<feature type="region of interest" description="Disordered" evidence="10">
    <location>
        <begin position="100"/>
        <end position="172"/>
    </location>
</feature>
<protein>
    <recommendedName>
        <fullName evidence="9">Sec-independent protein translocase protein TatB</fullName>
    </recommendedName>
</protein>
<comment type="subunit">
    <text evidence="9">The Tat system comprises two distinct complexes: a TatABC complex, containing multiple copies of TatA, TatB and TatC subunits, and a separate TatA complex, containing only TatA subunits. Substrates initially bind to the TatABC complex, which probably triggers association of the separate TatA complex to form the active translocon.</text>
</comment>
<keyword evidence="7 9" id="KW-0811">Translocation</keyword>
<accession>A0ABV0BKX2</accession>
<dbReference type="RefSeq" id="WP_346336937.1">
    <property type="nucleotide sequence ID" value="NZ_JBBYXI010000002.1"/>
</dbReference>
<evidence type="ECO:0000313" key="11">
    <source>
        <dbReference type="EMBL" id="MEN3930916.1"/>
    </source>
</evidence>
<proteinExistence type="inferred from homology"/>
<evidence type="ECO:0000256" key="6">
    <source>
        <dbReference type="ARBA" id="ARBA00022989"/>
    </source>
</evidence>
<evidence type="ECO:0000256" key="4">
    <source>
        <dbReference type="ARBA" id="ARBA00022692"/>
    </source>
</evidence>
<keyword evidence="2 9" id="KW-0813">Transport</keyword>
<keyword evidence="12" id="KW-1185">Reference proteome</keyword>
<keyword evidence="3 9" id="KW-1003">Cell membrane</keyword>
<evidence type="ECO:0000256" key="1">
    <source>
        <dbReference type="ARBA" id="ARBA00004167"/>
    </source>
</evidence>
<feature type="compositionally biased region" description="Basic and acidic residues" evidence="10">
    <location>
        <begin position="106"/>
        <end position="118"/>
    </location>
</feature>
<keyword evidence="4 9" id="KW-0812">Transmembrane</keyword>
<evidence type="ECO:0000256" key="2">
    <source>
        <dbReference type="ARBA" id="ARBA00022448"/>
    </source>
</evidence>
<dbReference type="PRINTS" id="PR01506">
    <property type="entry name" value="TATBPROTEIN"/>
</dbReference>
<comment type="subcellular location">
    <subcellularLocation>
        <location evidence="9">Cell membrane</location>
        <topology evidence="9">Single-pass membrane protein</topology>
    </subcellularLocation>
    <subcellularLocation>
        <location evidence="1">Membrane</location>
        <topology evidence="1">Single-pass membrane protein</topology>
    </subcellularLocation>
</comment>
<evidence type="ECO:0000313" key="12">
    <source>
        <dbReference type="Proteomes" id="UP001418637"/>
    </source>
</evidence>
<dbReference type="PANTHER" id="PTHR33162:SF1">
    <property type="entry name" value="SEC-INDEPENDENT PROTEIN TRANSLOCASE PROTEIN TATA, CHLOROPLASTIC"/>
    <property type="match status" value="1"/>
</dbReference>
<evidence type="ECO:0000256" key="7">
    <source>
        <dbReference type="ARBA" id="ARBA00023010"/>
    </source>
</evidence>
<dbReference type="Gene3D" id="1.20.5.3310">
    <property type="match status" value="1"/>
</dbReference>
<evidence type="ECO:0000256" key="3">
    <source>
        <dbReference type="ARBA" id="ARBA00022475"/>
    </source>
</evidence>
<comment type="similarity">
    <text evidence="9">Belongs to the TatB family.</text>
</comment>
<dbReference type="Pfam" id="PF02416">
    <property type="entry name" value="TatA_B_E"/>
    <property type="match status" value="1"/>
</dbReference>
<feature type="region of interest" description="Disordered" evidence="10">
    <location>
        <begin position="62"/>
        <end position="81"/>
    </location>
</feature>
<dbReference type="NCBIfam" id="TIGR01410">
    <property type="entry name" value="tatB"/>
    <property type="match status" value="1"/>
</dbReference>
<dbReference type="EMBL" id="JBBYXI010000002">
    <property type="protein sequence ID" value="MEN3930916.1"/>
    <property type="molecule type" value="Genomic_DNA"/>
</dbReference>
<reference evidence="11 12" key="1">
    <citation type="submission" date="2024-04" db="EMBL/GenBank/DDBJ databases">
        <title>A novel species isolated from cricket.</title>
        <authorList>
            <person name="Wang H.-C."/>
        </authorList>
    </citation>
    <scope>NUCLEOTIDE SEQUENCE [LARGE SCALE GENOMIC DNA]</scope>
    <source>
        <strain evidence="11 12">WL0021</strain>
    </source>
</reference>